<accession>A0ACB7WHU3</accession>
<comment type="caution">
    <text evidence="1">The sequence shown here is derived from an EMBL/GenBank/DDBJ whole genome shotgun (WGS) entry which is preliminary data.</text>
</comment>
<organism evidence="1 2">
    <name type="scientific">Dioscorea alata</name>
    <name type="common">Purple yam</name>
    <dbReference type="NCBI Taxonomy" id="55571"/>
    <lineage>
        <taxon>Eukaryota</taxon>
        <taxon>Viridiplantae</taxon>
        <taxon>Streptophyta</taxon>
        <taxon>Embryophyta</taxon>
        <taxon>Tracheophyta</taxon>
        <taxon>Spermatophyta</taxon>
        <taxon>Magnoliopsida</taxon>
        <taxon>Liliopsida</taxon>
        <taxon>Dioscoreales</taxon>
        <taxon>Dioscoreaceae</taxon>
        <taxon>Dioscorea</taxon>
    </lineage>
</organism>
<proteinExistence type="predicted"/>
<gene>
    <name evidence="1" type="ORF">IHE45_04G174100</name>
</gene>
<dbReference type="Proteomes" id="UP000827976">
    <property type="component" value="Chromosome 4"/>
</dbReference>
<sequence>MVSIRETLNYHKMDRRLYETVLKMGRLPALARNIVALWMWLELMGIDVIHYIKDISDPSLLLNFIKEAETILNIIRQASPLPLGNDELVSLPFMAGFATEPINLRFFYCHSDVVVRGLTYMLDGVGTLIFNDHLFHMLNVYERALSVAHQQGTRPPVIPEELASKYNSRVTTSPEDYRALFVTFSKRCTLTREEIAQYFNERMGQCVERVMLERTAMGVSPMYGRIVFVSEALNEILLSGERTVKFMINGNEVWGRKYIPRIRRA</sequence>
<evidence type="ECO:0000313" key="2">
    <source>
        <dbReference type="Proteomes" id="UP000827976"/>
    </source>
</evidence>
<name>A0ACB7WHU3_DIOAL</name>
<evidence type="ECO:0000313" key="1">
    <source>
        <dbReference type="EMBL" id="KAH7687572.1"/>
    </source>
</evidence>
<reference evidence="2" key="1">
    <citation type="journal article" date="2022" name="Nat. Commun.">
        <title>Chromosome evolution and the genetic basis of agronomically important traits in greater yam.</title>
        <authorList>
            <person name="Bredeson J.V."/>
            <person name="Lyons J.B."/>
            <person name="Oniyinde I.O."/>
            <person name="Okereke N.R."/>
            <person name="Kolade O."/>
            <person name="Nnabue I."/>
            <person name="Nwadili C.O."/>
            <person name="Hribova E."/>
            <person name="Parker M."/>
            <person name="Nwogha J."/>
            <person name="Shu S."/>
            <person name="Carlson J."/>
            <person name="Kariba R."/>
            <person name="Muthemba S."/>
            <person name="Knop K."/>
            <person name="Barton G.J."/>
            <person name="Sherwood A.V."/>
            <person name="Lopez-Montes A."/>
            <person name="Asiedu R."/>
            <person name="Jamnadass R."/>
            <person name="Muchugi A."/>
            <person name="Goodstein D."/>
            <person name="Egesi C.N."/>
            <person name="Featherston J."/>
            <person name="Asfaw A."/>
            <person name="Simpson G.G."/>
            <person name="Dolezel J."/>
            <person name="Hendre P.S."/>
            <person name="Van Deynze A."/>
            <person name="Kumar P.L."/>
            <person name="Obidiegwu J.E."/>
            <person name="Bhattacharjee R."/>
            <person name="Rokhsar D.S."/>
        </authorList>
    </citation>
    <scope>NUCLEOTIDE SEQUENCE [LARGE SCALE GENOMIC DNA]</scope>
    <source>
        <strain evidence="2">cv. TDa95/00328</strain>
    </source>
</reference>
<keyword evidence="2" id="KW-1185">Reference proteome</keyword>
<protein>
    <submittedName>
        <fullName evidence="1">Uncharacterized protein</fullName>
    </submittedName>
</protein>
<dbReference type="EMBL" id="CM037014">
    <property type="protein sequence ID" value="KAH7687572.1"/>
    <property type="molecule type" value="Genomic_DNA"/>
</dbReference>